<dbReference type="GO" id="GO:0008270">
    <property type="term" value="F:zinc ion binding"/>
    <property type="evidence" value="ECO:0007669"/>
    <property type="project" value="UniProtKB-KW"/>
</dbReference>
<proteinExistence type="predicted"/>
<evidence type="ECO:0000256" key="1">
    <source>
        <dbReference type="ARBA" id="ARBA00022723"/>
    </source>
</evidence>
<organism evidence="5 7">
    <name type="scientific">Didymodactylos carnosus</name>
    <dbReference type="NCBI Taxonomy" id="1234261"/>
    <lineage>
        <taxon>Eukaryota</taxon>
        <taxon>Metazoa</taxon>
        <taxon>Spiralia</taxon>
        <taxon>Gnathifera</taxon>
        <taxon>Rotifera</taxon>
        <taxon>Eurotatoria</taxon>
        <taxon>Bdelloidea</taxon>
        <taxon>Philodinida</taxon>
        <taxon>Philodinidae</taxon>
        <taxon>Didymodactylos</taxon>
    </lineage>
</organism>
<reference evidence="5" key="1">
    <citation type="submission" date="2021-02" db="EMBL/GenBank/DDBJ databases">
        <authorList>
            <person name="Nowell W R."/>
        </authorList>
    </citation>
    <scope>NUCLEOTIDE SEQUENCE</scope>
</reference>
<keyword evidence="1" id="KW-0479">Metal-binding</keyword>
<evidence type="ECO:0000313" key="5">
    <source>
        <dbReference type="EMBL" id="CAF1359596.1"/>
    </source>
</evidence>
<name>A0A8S2F818_9BILA</name>
<dbReference type="Proteomes" id="UP000677228">
    <property type="component" value="Unassembled WGS sequence"/>
</dbReference>
<evidence type="ECO:0000313" key="7">
    <source>
        <dbReference type="Proteomes" id="UP000677228"/>
    </source>
</evidence>
<dbReference type="EMBL" id="CAJOBA010044872">
    <property type="protein sequence ID" value="CAF4169896.1"/>
    <property type="molecule type" value="Genomic_DNA"/>
</dbReference>
<dbReference type="Proteomes" id="UP000682733">
    <property type="component" value="Unassembled WGS sequence"/>
</dbReference>
<keyword evidence="2" id="KW-0863">Zinc-finger</keyword>
<dbReference type="Pfam" id="PF04500">
    <property type="entry name" value="FLYWCH"/>
    <property type="match status" value="1"/>
</dbReference>
<evidence type="ECO:0000256" key="2">
    <source>
        <dbReference type="ARBA" id="ARBA00022771"/>
    </source>
</evidence>
<dbReference type="EMBL" id="CAJNOK010023218">
    <property type="protein sequence ID" value="CAF1359596.1"/>
    <property type="molecule type" value="Genomic_DNA"/>
</dbReference>
<feature type="domain" description="FLYWCH-type" evidence="4">
    <location>
        <begin position="38"/>
        <end position="85"/>
    </location>
</feature>
<evidence type="ECO:0000259" key="4">
    <source>
        <dbReference type="Pfam" id="PF04500"/>
    </source>
</evidence>
<protein>
    <recommendedName>
        <fullName evidence="4">FLYWCH-type domain-containing protein</fullName>
    </recommendedName>
</protein>
<dbReference type="AlphaFoldDB" id="A0A8S2F818"/>
<sequence>MDKRMAKNDTLYCSMFNHHEVVKKLLNDHVVTPAAGTDKDQLLLDGFRYRRANNSQVTWRCVRNNCAGRVTFDGTQYIKLTDQNHAPNPDEIIAAEFKSKISERAITFDDPPRRIINEALLNIHTDDGTTIPSYTSSQRTIERNHKRNGIPLPRPTSFGDISIPAELRITSSGDRFFII</sequence>
<keyword evidence="3" id="KW-0862">Zinc</keyword>
<accession>A0A8S2F818</accession>
<dbReference type="Gene3D" id="2.20.25.240">
    <property type="match status" value="1"/>
</dbReference>
<gene>
    <name evidence="5" type="ORF">OVA965_LOCUS31184</name>
    <name evidence="6" type="ORF">TMI583_LOCUS32010</name>
</gene>
<comment type="caution">
    <text evidence="5">The sequence shown here is derived from an EMBL/GenBank/DDBJ whole genome shotgun (WGS) entry which is preliminary data.</text>
</comment>
<evidence type="ECO:0000256" key="3">
    <source>
        <dbReference type="ARBA" id="ARBA00022833"/>
    </source>
</evidence>
<dbReference type="InterPro" id="IPR007588">
    <property type="entry name" value="Znf_FLYWCH"/>
</dbReference>
<evidence type="ECO:0000313" key="6">
    <source>
        <dbReference type="EMBL" id="CAF4169896.1"/>
    </source>
</evidence>